<dbReference type="Proteomes" id="UP001172457">
    <property type="component" value="Chromosome 5"/>
</dbReference>
<dbReference type="PANTHER" id="PTHR36756">
    <property type="entry name" value="EXPRESSED PROTEIN"/>
    <property type="match status" value="1"/>
</dbReference>
<feature type="region of interest" description="Disordered" evidence="1">
    <location>
        <begin position="1"/>
        <end position="67"/>
    </location>
</feature>
<dbReference type="EMBL" id="JARYMX010000005">
    <property type="protein sequence ID" value="KAJ9549451.1"/>
    <property type="molecule type" value="Genomic_DNA"/>
</dbReference>
<dbReference type="PANTHER" id="PTHR36756:SF1">
    <property type="entry name" value="EXPRESSED PROTEIN"/>
    <property type="match status" value="1"/>
</dbReference>
<gene>
    <name evidence="2" type="ORF">OSB04_021994</name>
</gene>
<feature type="region of interest" description="Disordered" evidence="1">
    <location>
        <begin position="80"/>
        <end position="192"/>
    </location>
</feature>
<organism evidence="2 3">
    <name type="scientific">Centaurea solstitialis</name>
    <name type="common">yellow star-thistle</name>
    <dbReference type="NCBI Taxonomy" id="347529"/>
    <lineage>
        <taxon>Eukaryota</taxon>
        <taxon>Viridiplantae</taxon>
        <taxon>Streptophyta</taxon>
        <taxon>Embryophyta</taxon>
        <taxon>Tracheophyta</taxon>
        <taxon>Spermatophyta</taxon>
        <taxon>Magnoliopsida</taxon>
        <taxon>eudicotyledons</taxon>
        <taxon>Gunneridae</taxon>
        <taxon>Pentapetalae</taxon>
        <taxon>asterids</taxon>
        <taxon>campanulids</taxon>
        <taxon>Asterales</taxon>
        <taxon>Asteraceae</taxon>
        <taxon>Carduoideae</taxon>
        <taxon>Cardueae</taxon>
        <taxon>Centaureinae</taxon>
        <taxon>Centaurea</taxon>
    </lineage>
</organism>
<feature type="region of interest" description="Disordered" evidence="1">
    <location>
        <begin position="198"/>
        <end position="217"/>
    </location>
</feature>
<feature type="compositionally biased region" description="Acidic residues" evidence="1">
    <location>
        <begin position="137"/>
        <end position="148"/>
    </location>
</feature>
<feature type="compositionally biased region" description="Basic and acidic residues" evidence="1">
    <location>
        <begin position="108"/>
        <end position="126"/>
    </location>
</feature>
<keyword evidence="3" id="KW-1185">Reference proteome</keyword>
<feature type="compositionally biased region" description="Basic and acidic residues" evidence="1">
    <location>
        <begin position="208"/>
        <end position="217"/>
    </location>
</feature>
<evidence type="ECO:0000313" key="3">
    <source>
        <dbReference type="Proteomes" id="UP001172457"/>
    </source>
</evidence>
<feature type="compositionally biased region" description="Low complexity" evidence="1">
    <location>
        <begin position="181"/>
        <end position="192"/>
    </location>
</feature>
<dbReference type="AlphaFoldDB" id="A0AA38T8P2"/>
<accession>A0AA38T8P2</accession>
<feature type="compositionally biased region" description="Basic residues" evidence="1">
    <location>
        <begin position="42"/>
        <end position="57"/>
    </location>
</feature>
<comment type="caution">
    <text evidence="2">The sequence shown here is derived from an EMBL/GenBank/DDBJ whole genome shotgun (WGS) entry which is preliminary data.</text>
</comment>
<reference evidence="2" key="1">
    <citation type="submission" date="2023-03" db="EMBL/GenBank/DDBJ databases">
        <title>Chromosome-scale reference genome and RAD-based genetic map of yellow starthistle (Centaurea solstitialis) reveal putative structural variation and QTLs associated with invader traits.</title>
        <authorList>
            <person name="Reatini B."/>
            <person name="Cang F.A."/>
            <person name="Jiang Q."/>
            <person name="Mckibben M.T.W."/>
            <person name="Barker M.S."/>
            <person name="Rieseberg L.H."/>
            <person name="Dlugosch K.M."/>
        </authorList>
    </citation>
    <scope>NUCLEOTIDE SEQUENCE</scope>
    <source>
        <strain evidence="2">CAN-66</strain>
        <tissue evidence="2">Leaf</tissue>
    </source>
</reference>
<feature type="compositionally biased region" description="Basic and acidic residues" evidence="1">
    <location>
        <begin position="80"/>
        <end position="94"/>
    </location>
</feature>
<protein>
    <submittedName>
        <fullName evidence="2">Uncharacterized protein</fullName>
    </submittedName>
</protein>
<evidence type="ECO:0000313" key="2">
    <source>
        <dbReference type="EMBL" id="KAJ9549451.1"/>
    </source>
</evidence>
<sequence length="299" mass="33655">MEAKRRLPSWMAGASTSNKVSEPLDSDENDVVTKEEASVVTRTRKPKAKVPTSKHKKEVGVPNDGKSVLVKCEARRKKRELVEKDVVERHRPEPEVVVGKRKRGRARRKEEEEHDPSRNKEEKSYEFESNNENQAPSDDDEEDEDLTVDDLLSIAKEFVANDESDIGQQKPSERECKSKSKSLYTSSSVTTTSLIVPQDTRSPMQEEAPSRHDSIEKTTSKVTLADSISTGDPAQDMLDLLLGPLLKKPIRKEETVLTKDIILSHEVKNQQNDAVITNKPVTWTKKKSSLRDAVAMLLD</sequence>
<proteinExistence type="predicted"/>
<name>A0AA38T8P2_9ASTR</name>
<evidence type="ECO:0000256" key="1">
    <source>
        <dbReference type="SAM" id="MobiDB-lite"/>
    </source>
</evidence>
<feature type="compositionally biased region" description="Polar residues" evidence="1">
    <location>
        <begin position="127"/>
        <end position="136"/>
    </location>
</feature>